<evidence type="ECO:0000313" key="2">
    <source>
        <dbReference type="EMBL" id="CAF0830370.1"/>
    </source>
</evidence>
<dbReference type="EMBL" id="CAJNOK010000714">
    <property type="protein sequence ID" value="CAF0770740.1"/>
    <property type="molecule type" value="Genomic_DNA"/>
</dbReference>
<keyword evidence="5" id="KW-1185">Reference proteome</keyword>
<protein>
    <submittedName>
        <fullName evidence="2">Uncharacterized protein</fullName>
    </submittedName>
</protein>
<name>A0A813UKB9_9BILA</name>
<evidence type="ECO:0000313" key="5">
    <source>
        <dbReference type="Proteomes" id="UP000663829"/>
    </source>
</evidence>
<dbReference type="EMBL" id="CAJOBA010000714">
    <property type="protein sequence ID" value="CAF3551580.1"/>
    <property type="molecule type" value="Genomic_DNA"/>
</dbReference>
<dbReference type="EMBL" id="CAJNOQ010000709">
    <property type="protein sequence ID" value="CAF0830370.1"/>
    <property type="molecule type" value="Genomic_DNA"/>
</dbReference>
<evidence type="ECO:0000313" key="3">
    <source>
        <dbReference type="EMBL" id="CAF3551580.1"/>
    </source>
</evidence>
<accession>A0A813UKB9</accession>
<dbReference type="Proteomes" id="UP000681722">
    <property type="component" value="Unassembled WGS sequence"/>
</dbReference>
<comment type="caution">
    <text evidence="2">The sequence shown here is derived from an EMBL/GenBank/DDBJ whole genome shotgun (WGS) entry which is preliminary data.</text>
</comment>
<dbReference type="OrthoDB" id="16851at2759"/>
<evidence type="ECO:0000313" key="1">
    <source>
        <dbReference type="EMBL" id="CAF0770740.1"/>
    </source>
</evidence>
<reference evidence="2" key="1">
    <citation type="submission" date="2021-02" db="EMBL/GenBank/DDBJ databases">
        <authorList>
            <person name="Nowell W R."/>
        </authorList>
    </citation>
    <scope>NUCLEOTIDE SEQUENCE</scope>
</reference>
<evidence type="ECO:0000313" key="4">
    <source>
        <dbReference type="EMBL" id="CAF3617300.1"/>
    </source>
</evidence>
<dbReference type="Proteomes" id="UP000682733">
    <property type="component" value="Unassembled WGS sequence"/>
</dbReference>
<dbReference type="AlphaFoldDB" id="A0A813UKB9"/>
<sequence length="356" mass="40833">MDRQNKKRKRTEEAKLADNALVKSAVCDAITDDKPVAKKPVSTMKITTDIPLTNFLLINDASFTDDSQSYKSAFELIANELINKYELIINSKSFRICEIEFYYYSQKHLDPFTHQHSEQKKFPNWYFHRSGKSLTASWKNGTYKGLDLTFGNGDDETYGGILIRSIQNKQTNEIFEGSCLVVDTILNIAGVTSIKELIENKMKNNVQAFNKNSMLYLNLTNTPTLSTIVMSPRVGLTLKVGDKQREKFLFRSYRFTPNDFYPSKMKSTIILALAAEKFFKTDQKLEFNQFLQELTNETSTRINNVKTYLSDLQTGFNQKLKTDEIDSPLKSYYGKAFSSSDICRAYGTWLKVFGNK</sequence>
<dbReference type="Proteomes" id="UP000663829">
    <property type="component" value="Unassembled WGS sequence"/>
</dbReference>
<proteinExistence type="predicted"/>
<gene>
    <name evidence="2" type="ORF">GPM918_LOCUS5021</name>
    <name evidence="1" type="ORF">OVA965_LOCUS3070</name>
    <name evidence="4" type="ORF">SRO942_LOCUS5016</name>
    <name evidence="3" type="ORF">TMI583_LOCUS3069</name>
</gene>
<dbReference type="Proteomes" id="UP000677228">
    <property type="component" value="Unassembled WGS sequence"/>
</dbReference>
<organism evidence="2 5">
    <name type="scientific">Didymodactylos carnosus</name>
    <dbReference type="NCBI Taxonomy" id="1234261"/>
    <lineage>
        <taxon>Eukaryota</taxon>
        <taxon>Metazoa</taxon>
        <taxon>Spiralia</taxon>
        <taxon>Gnathifera</taxon>
        <taxon>Rotifera</taxon>
        <taxon>Eurotatoria</taxon>
        <taxon>Bdelloidea</taxon>
        <taxon>Philodinida</taxon>
        <taxon>Philodinidae</taxon>
        <taxon>Didymodactylos</taxon>
    </lineage>
</organism>
<dbReference type="EMBL" id="CAJOBC010000708">
    <property type="protein sequence ID" value="CAF3617300.1"/>
    <property type="molecule type" value="Genomic_DNA"/>
</dbReference>